<feature type="domain" description="ABC transporter" evidence="13">
    <location>
        <begin position="326"/>
        <end position="572"/>
    </location>
</feature>
<dbReference type="PROSITE" id="PS00211">
    <property type="entry name" value="ABC_TRANSPORTER_1"/>
    <property type="match status" value="1"/>
</dbReference>
<dbReference type="PANTHER" id="PTHR43297">
    <property type="entry name" value="OLIGOPEPTIDE TRANSPORT ATP-BINDING PROTEIN APPD"/>
    <property type="match status" value="1"/>
</dbReference>
<comment type="similarity">
    <text evidence="3">Belongs to the ABC transporter superfamily.</text>
</comment>
<dbReference type="SMART" id="SM00382">
    <property type="entry name" value="AAA"/>
    <property type="match status" value="1"/>
</dbReference>
<dbReference type="Pfam" id="PF00528">
    <property type="entry name" value="BPD_transp_1"/>
    <property type="match status" value="1"/>
</dbReference>
<evidence type="ECO:0000313" key="16">
    <source>
        <dbReference type="Proteomes" id="UP000578449"/>
    </source>
</evidence>
<evidence type="ECO:0000256" key="1">
    <source>
        <dbReference type="ARBA" id="ARBA00004141"/>
    </source>
</evidence>
<keyword evidence="4 11" id="KW-0813">Transport</keyword>
<dbReference type="SUPFAM" id="SSF161098">
    <property type="entry name" value="MetI-like"/>
    <property type="match status" value="1"/>
</dbReference>
<dbReference type="PROSITE" id="PS50928">
    <property type="entry name" value="ABC_TM1"/>
    <property type="match status" value="1"/>
</dbReference>
<dbReference type="Pfam" id="PF00005">
    <property type="entry name" value="ABC_tran"/>
    <property type="match status" value="1"/>
</dbReference>
<dbReference type="Gene3D" id="3.40.50.300">
    <property type="entry name" value="P-loop containing nucleotide triphosphate hydrolases"/>
    <property type="match status" value="1"/>
</dbReference>
<evidence type="ECO:0000259" key="13">
    <source>
        <dbReference type="PROSITE" id="PS50893"/>
    </source>
</evidence>
<dbReference type="GO" id="GO:0005524">
    <property type="term" value="F:ATP binding"/>
    <property type="evidence" value="ECO:0007669"/>
    <property type="project" value="UniProtKB-KW"/>
</dbReference>
<keyword evidence="16" id="KW-1185">Reference proteome</keyword>
<name>A0A840PAN7_9ACTN</name>
<dbReference type="NCBIfam" id="TIGR01727">
    <property type="entry name" value="oligo_HPY"/>
    <property type="match status" value="1"/>
</dbReference>
<dbReference type="GO" id="GO:0016887">
    <property type="term" value="F:ATP hydrolysis activity"/>
    <property type="evidence" value="ECO:0007669"/>
    <property type="project" value="InterPro"/>
</dbReference>
<feature type="transmembrane region" description="Helical" evidence="11">
    <location>
        <begin position="118"/>
        <end position="142"/>
    </location>
</feature>
<feature type="domain" description="ABC transmembrane type-1" evidence="14">
    <location>
        <begin position="83"/>
        <end position="272"/>
    </location>
</feature>
<comment type="caution">
    <text evidence="15">The sequence shown here is derived from an EMBL/GenBank/DDBJ whole genome shotgun (WGS) entry which is preliminary data.</text>
</comment>
<evidence type="ECO:0000256" key="10">
    <source>
        <dbReference type="ARBA" id="ARBA00023136"/>
    </source>
</evidence>
<organism evidence="15 16">
    <name type="scientific">Thermocatellispora tengchongensis</name>
    <dbReference type="NCBI Taxonomy" id="1073253"/>
    <lineage>
        <taxon>Bacteria</taxon>
        <taxon>Bacillati</taxon>
        <taxon>Actinomycetota</taxon>
        <taxon>Actinomycetes</taxon>
        <taxon>Streptosporangiales</taxon>
        <taxon>Streptosporangiaceae</taxon>
        <taxon>Thermocatellispora</taxon>
    </lineage>
</organism>
<dbReference type="GO" id="GO:0005886">
    <property type="term" value="C:plasma membrane"/>
    <property type="evidence" value="ECO:0007669"/>
    <property type="project" value="UniProtKB-SubCell"/>
</dbReference>
<sequence>MRLVRSPSEAPGLVARFAHQPRAWLSCGFLGVLVLASILAPWLTPYDPLAQDLSSVRASPGAGHWLGTDTLGRDVLSRLLAGGLPSLLGVAEATVTAAVIGVTAGVVGGFLGGWTDRAIGAAVDLLLAMPVVIIVLSVLAVFHSSMPAAMVTFGVLAAAGISRVTRSATLSVREEVYVAAARVAGVPKRRIILRHVLPRVAGPVIVQLSLIAGGALLVQTGLSYLGLGAQPPAPTWGGMIAEAAGVMQQSPWLLLPSGVAIGATILAFALLGDAIRDTLSDHWAATRPGSSAASPGGGVPAPAAPAPASGPTPARPEPSRSLSPALRIEGLNLAAGGAHLLRDVHLEVLPGETVGLVGESGCGKTMTALATLGVLPAGVHLTGGRIMMDGQDVAGGDKRVLGRMRGRHMAMISQQPMTALDPCFRVGSQLSEAVRRHRGISRTQARACVIELLEMVRLPDPGSVARRYPHQLSGGMAQRVAIAMALAGRPRLLIADEPTTALDVTVQADVLDLLRRLQQDMRMSILLITHDWGVVADLCDRAVVMYAGEVVESSSTEELFANPRHPYTRGLLAANPQASEGRRRLPTIPGRVPSPDRREPGCQFAPRCGFADSRCVTHAIGMATTGPGHLSRCVHDERIPGPKGAVTA</sequence>
<dbReference type="Proteomes" id="UP000578449">
    <property type="component" value="Unassembled WGS sequence"/>
</dbReference>
<dbReference type="Pfam" id="PF12911">
    <property type="entry name" value="OppC_N"/>
    <property type="match status" value="1"/>
</dbReference>
<comment type="subcellular location">
    <subcellularLocation>
        <location evidence="11">Cell membrane</location>
        <topology evidence="11">Multi-pass membrane protein</topology>
    </subcellularLocation>
    <subcellularLocation>
        <location evidence="2">Cell membrane</location>
        <topology evidence="2">Peripheral membrane protein</topology>
    </subcellularLocation>
    <subcellularLocation>
        <location evidence="1">Membrane</location>
        <topology evidence="1">Multi-pass membrane protein</topology>
    </subcellularLocation>
</comment>
<dbReference type="InterPro" id="IPR025966">
    <property type="entry name" value="OppC_N"/>
</dbReference>
<protein>
    <submittedName>
        <fullName evidence="15">Peptide/nickel transport system permease protein</fullName>
    </submittedName>
</protein>
<dbReference type="InterPro" id="IPR027417">
    <property type="entry name" value="P-loop_NTPase"/>
</dbReference>
<evidence type="ECO:0000256" key="7">
    <source>
        <dbReference type="ARBA" id="ARBA00022741"/>
    </source>
</evidence>
<evidence type="ECO:0000259" key="14">
    <source>
        <dbReference type="PROSITE" id="PS50928"/>
    </source>
</evidence>
<keyword evidence="10 11" id="KW-0472">Membrane</keyword>
<dbReference type="InterPro" id="IPR000515">
    <property type="entry name" value="MetI-like"/>
</dbReference>
<feature type="transmembrane region" description="Helical" evidence="11">
    <location>
        <begin position="148"/>
        <end position="165"/>
    </location>
</feature>
<feature type="transmembrane region" description="Helical" evidence="11">
    <location>
        <begin position="87"/>
        <end position="111"/>
    </location>
</feature>
<dbReference type="Gene3D" id="1.10.3720.10">
    <property type="entry name" value="MetI-like"/>
    <property type="match status" value="1"/>
</dbReference>
<dbReference type="RefSeq" id="WP_185052994.1">
    <property type="nucleotide sequence ID" value="NZ_BAABIX010000017.1"/>
</dbReference>
<evidence type="ECO:0000256" key="9">
    <source>
        <dbReference type="ARBA" id="ARBA00022989"/>
    </source>
</evidence>
<keyword evidence="7" id="KW-0547">Nucleotide-binding</keyword>
<evidence type="ECO:0000313" key="15">
    <source>
        <dbReference type="EMBL" id="MBB5136069.1"/>
    </source>
</evidence>
<evidence type="ECO:0000256" key="11">
    <source>
        <dbReference type="RuleBase" id="RU363032"/>
    </source>
</evidence>
<evidence type="ECO:0000256" key="6">
    <source>
        <dbReference type="ARBA" id="ARBA00022692"/>
    </source>
</evidence>
<dbReference type="Pfam" id="PF08352">
    <property type="entry name" value="oligo_HPY"/>
    <property type="match status" value="1"/>
</dbReference>
<evidence type="ECO:0000256" key="2">
    <source>
        <dbReference type="ARBA" id="ARBA00004202"/>
    </source>
</evidence>
<dbReference type="PANTHER" id="PTHR43297:SF2">
    <property type="entry name" value="DIPEPTIDE TRANSPORT ATP-BINDING PROTEIN DPPD"/>
    <property type="match status" value="1"/>
</dbReference>
<evidence type="ECO:0000256" key="12">
    <source>
        <dbReference type="SAM" id="MobiDB-lite"/>
    </source>
</evidence>
<keyword evidence="9 11" id="KW-1133">Transmembrane helix</keyword>
<keyword evidence="5" id="KW-1003">Cell membrane</keyword>
<evidence type="ECO:0000256" key="3">
    <source>
        <dbReference type="ARBA" id="ARBA00005417"/>
    </source>
</evidence>
<dbReference type="PROSITE" id="PS50893">
    <property type="entry name" value="ABC_TRANSPORTER_2"/>
    <property type="match status" value="1"/>
</dbReference>
<feature type="transmembrane region" description="Helical" evidence="11">
    <location>
        <begin position="23"/>
        <end position="43"/>
    </location>
</feature>
<evidence type="ECO:0000256" key="8">
    <source>
        <dbReference type="ARBA" id="ARBA00022840"/>
    </source>
</evidence>
<dbReference type="GO" id="GO:0055085">
    <property type="term" value="P:transmembrane transport"/>
    <property type="evidence" value="ECO:0007669"/>
    <property type="project" value="InterPro"/>
</dbReference>
<gene>
    <name evidence="15" type="ORF">HNP84_005813</name>
</gene>
<dbReference type="InterPro" id="IPR017871">
    <property type="entry name" value="ABC_transporter-like_CS"/>
</dbReference>
<keyword evidence="6 11" id="KW-0812">Transmembrane</keyword>
<dbReference type="InterPro" id="IPR003593">
    <property type="entry name" value="AAA+_ATPase"/>
</dbReference>
<proteinExistence type="inferred from homology"/>
<dbReference type="InterPro" id="IPR035906">
    <property type="entry name" value="MetI-like_sf"/>
</dbReference>
<dbReference type="InterPro" id="IPR013563">
    <property type="entry name" value="Oligopep_ABC_C"/>
</dbReference>
<dbReference type="FunFam" id="3.40.50.300:FF:000016">
    <property type="entry name" value="Oligopeptide ABC transporter ATP-binding component"/>
    <property type="match status" value="1"/>
</dbReference>
<dbReference type="CDD" id="cd03257">
    <property type="entry name" value="ABC_NikE_OppD_transporters"/>
    <property type="match status" value="1"/>
</dbReference>
<dbReference type="AlphaFoldDB" id="A0A840PAN7"/>
<comment type="similarity">
    <text evidence="11">Belongs to the binding-protein-dependent transport system permease family.</text>
</comment>
<dbReference type="SUPFAM" id="SSF52540">
    <property type="entry name" value="P-loop containing nucleoside triphosphate hydrolases"/>
    <property type="match status" value="1"/>
</dbReference>
<feature type="compositionally biased region" description="Pro residues" evidence="12">
    <location>
        <begin position="302"/>
        <end position="316"/>
    </location>
</feature>
<reference evidence="15 16" key="1">
    <citation type="submission" date="2020-08" db="EMBL/GenBank/DDBJ databases">
        <title>Genomic Encyclopedia of Type Strains, Phase IV (KMG-IV): sequencing the most valuable type-strain genomes for metagenomic binning, comparative biology and taxonomic classification.</title>
        <authorList>
            <person name="Goeker M."/>
        </authorList>
    </citation>
    <scope>NUCLEOTIDE SEQUENCE [LARGE SCALE GENOMIC DNA]</scope>
    <source>
        <strain evidence="15 16">DSM 45615</strain>
    </source>
</reference>
<evidence type="ECO:0000256" key="4">
    <source>
        <dbReference type="ARBA" id="ARBA00022448"/>
    </source>
</evidence>
<feature type="transmembrane region" description="Helical" evidence="11">
    <location>
        <begin position="196"/>
        <end position="218"/>
    </location>
</feature>
<keyword evidence="8" id="KW-0067">ATP-binding</keyword>
<feature type="region of interest" description="Disordered" evidence="12">
    <location>
        <begin position="286"/>
        <end position="322"/>
    </location>
</feature>
<dbReference type="InterPro" id="IPR003439">
    <property type="entry name" value="ABC_transporter-like_ATP-bd"/>
</dbReference>
<dbReference type="EMBL" id="JACHGN010000013">
    <property type="protein sequence ID" value="MBB5136069.1"/>
    <property type="molecule type" value="Genomic_DNA"/>
</dbReference>
<evidence type="ECO:0000256" key="5">
    <source>
        <dbReference type="ARBA" id="ARBA00022475"/>
    </source>
</evidence>
<dbReference type="InterPro" id="IPR050388">
    <property type="entry name" value="ABC_Ni/Peptide_Import"/>
</dbReference>
<dbReference type="GO" id="GO:0015833">
    <property type="term" value="P:peptide transport"/>
    <property type="evidence" value="ECO:0007669"/>
    <property type="project" value="InterPro"/>
</dbReference>
<dbReference type="CDD" id="cd06261">
    <property type="entry name" value="TM_PBP2"/>
    <property type="match status" value="1"/>
</dbReference>
<accession>A0A840PAN7</accession>
<feature type="region of interest" description="Disordered" evidence="12">
    <location>
        <begin position="578"/>
        <end position="599"/>
    </location>
</feature>